<dbReference type="InterPro" id="IPR004718">
    <property type="entry name" value="PTS_IIC_mtl"/>
</dbReference>
<feature type="transmembrane region" description="Helical" evidence="17">
    <location>
        <begin position="324"/>
        <end position="347"/>
    </location>
</feature>
<evidence type="ECO:0000256" key="16">
    <source>
        <dbReference type="SAM" id="MobiDB-lite"/>
    </source>
</evidence>
<dbReference type="GO" id="GO:0005886">
    <property type="term" value="C:plasma membrane"/>
    <property type="evidence" value="ECO:0007669"/>
    <property type="project" value="UniProtKB-SubCell"/>
</dbReference>
<sequence>MSEKTKDSGLKASVQKLGSYLSSMVMPNIGSFIAWGIITALFIPDGWMPNEALANLVGPMRDYLLPILIGYTGGSMVYGQRGAVTGAIATMGAVVGASEIVTGQATVPMFIGAMVLGPLGGWAIKKFDEKFQDKIPSGFEMLVNNFSIGIIGFLLVLVGFYAVGPFVSGMTTIFATGVDWIIQRRLLPLANVFIEPAKILFLNNALNHGILTPLGSQQVAETGRSILYLLEANPGPGLGILLAFTVFGKGSARSSAPGAIIIHFLGGIHEIYFPYVMMKPLLFLAVIAGGVSGTLTFQLLNAALTGPASPGSIIAILGMTAPGAYIGVIGGVLVATLVSFLVAAPIIKMDREQDQDNFEESQAAAKVAKADSKGQSTKDTNAGSASVEGEIPATEDINSIIFACDAGMGSSAMGASLLRKKAKKLGYDMSITNTAISKLENQAGVLVITQEELTDRAKRQAPLASHVSVGNFLDGDRYDEILGKMQAASEEEASPVAPTSPAATTTDDVHVDVQLIQVPFHEDKPSASVMAASNLRNELKKAGSNLVVEAVPFAQLQNNPQTLIIVDADTVHPAKEVAPEAQFEEVSKLYEQNQYNKLLNKVN</sequence>
<evidence type="ECO:0000256" key="8">
    <source>
        <dbReference type="ARBA" id="ARBA00022553"/>
    </source>
</evidence>
<gene>
    <name evidence="20" type="ORF">A6J77_004445</name>
</gene>
<protein>
    <recommendedName>
        <fullName evidence="5">PTS system mannitol-specific EIICB component</fullName>
        <ecNumber evidence="4">2.7.1.197</ecNumber>
    </recommendedName>
    <alternativeName>
        <fullName evidence="15">EIICB-Mtl</fullName>
    </alternativeName>
</protein>
<evidence type="ECO:0000256" key="14">
    <source>
        <dbReference type="ARBA" id="ARBA00023136"/>
    </source>
</evidence>
<evidence type="ECO:0000256" key="5">
    <source>
        <dbReference type="ARBA" id="ARBA00021825"/>
    </source>
</evidence>
<dbReference type="InterPro" id="IPR013014">
    <property type="entry name" value="PTS_EIIC_2"/>
</dbReference>
<dbReference type="InterPro" id="IPR036095">
    <property type="entry name" value="PTS_EIIB-like_sf"/>
</dbReference>
<evidence type="ECO:0000256" key="10">
    <source>
        <dbReference type="ARBA" id="ARBA00022679"/>
    </source>
</evidence>
<dbReference type="InterPro" id="IPR013011">
    <property type="entry name" value="PTS_EIIB_2"/>
</dbReference>
<dbReference type="InterPro" id="IPR003352">
    <property type="entry name" value="PTS_EIIC"/>
</dbReference>
<dbReference type="PANTHER" id="PTHR30181">
    <property type="entry name" value="MANNITOL PERMEASE IIC COMPONENT"/>
    <property type="match status" value="1"/>
</dbReference>
<keyword evidence="13 17" id="KW-1133">Transmembrane helix</keyword>
<dbReference type="PANTHER" id="PTHR30181:SF2">
    <property type="entry name" value="PTS SYSTEM MANNITOL-SPECIFIC EIICBA COMPONENT"/>
    <property type="match status" value="1"/>
</dbReference>
<dbReference type="GO" id="GO:0009401">
    <property type="term" value="P:phosphoenolpyruvate-dependent sugar phosphotransferase system"/>
    <property type="evidence" value="ECO:0007669"/>
    <property type="project" value="UniProtKB-KW"/>
</dbReference>
<evidence type="ECO:0000256" key="6">
    <source>
        <dbReference type="ARBA" id="ARBA00022448"/>
    </source>
</evidence>
<reference evidence="21" key="1">
    <citation type="submission" date="2017-12" db="EMBL/GenBank/DDBJ databases">
        <title>FDA dAtabase for Regulatory Grade micrObial Sequences (FDA-ARGOS): Supporting development and validation of Infectious Disease Dx tests.</title>
        <authorList>
            <person name="Hoffmann M."/>
            <person name="Allard M."/>
            <person name="Evans P."/>
            <person name="Brown E."/>
            <person name="Tallon L."/>
            <person name="Sadzewicz L."/>
            <person name="Sengamalay N."/>
            <person name="Ott S."/>
            <person name="Godinez A."/>
            <person name="Nagaraj S."/>
            <person name="Vavikolanu K."/>
            <person name="Aluvathingal J."/>
            <person name="Nadendla S."/>
            <person name="Sichtig H."/>
        </authorList>
    </citation>
    <scope>NUCLEOTIDE SEQUENCE [LARGE SCALE GENOMIC DNA]</scope>
    <source>
        <strain evidence="21">FDAARGOS_249</strain>
    </source>
</reference>
<dbReference type="PROSITE" id="PS51104">
    <property type="entry name" value="PTS_EIIC_TYPE_2"/>
    <property type="match status" value="1"/>
</dbReference>
<dbReference type="Pfam" id="PF02378">
    <property type="entry name" value="PTS_EIIC"/>
    <property type="match status" value="1"/>
</dbReference>
<dbReference type="NCBIfam" id="TIGR00851">
    <property type="entry name" value="mtlA"/>
    <property type="match status" value="1"/>
</dbReference>
<comment type="function">
    <text evidence="2">The phosphoenolpyruvate-dependent sugar phosphotransferase system (sugar PTS), a major carbohydrate active transport system, catalyzes the phosphorylation of incoming sugar substrates concomitantly with their translocation across the cell membrane. The enzyme II CmtAB PTS system is involved in D-mannitol transport.</text>
</comment>
<evidence type="ECO:0000256" key="15">
    <source>
        <dbReference type="ARBA" id="ARBA00033349"/>
    </source>
</evidence>
<feature type="domain" description="PTS EIIB type-2" evidence="18">
    <location>
        <begin position="398"/>
        <end position="493"/>
    </location>
</feature>
<keyword evidence="7" id="KW-1003">Cell membrane</keyword>
<dbReference type="EC" id="2.7.1.197" evidence="4"/>
<keyword evidence="9" id="KW-0762">Sugar transport</keyword>
<dbReference type="Gene3D" id="3.40.50.2300">
    <property type="match status" value="2"/>
</dbReference>
<feature type="transmembrane region" description="Helical" evidence="17">
    <location>
        <begin position="100"/>
        <end position="124"/>
    </location>
</feature>
<keyword evidence="8" id="KW-0597">Phosphoprotein</keyword>
<dbReference type="Pfam" id="PF02302">
    <property type="entry name" value="PTS_IIB"/>
    <property type="match status" value="1"/>
</dbReference>
<feature type="compositionally biased region" description="Polar residues" evidence="16">
    <location>
        <begin position="373"/>
        <end position="384"/>
    </location>
</feature>
<dbReference type="InterPro" id="IPR050893">
    <property type="entry name" value="Sugar_PTS"/>
</dbReference>
<feature type="transmembrane region" description="Helical" evidence="17">
    <location>
        <begin position="20"/>
        <end position="43"/>
    </location>
</feature>
<evidence type="ECO:0000256" key="13">
    <source>
        <dbReference type="ARBA" id="ARBA00022989"/>
    </source>
</evidence>
<evidence type="ECO:0000256" key="17">
    <source>
        <dbReference type="SAM" id="Phobius"/>
    </source>
</evidence>
<comment type="subcellular location">
    <subcellularLocation>
        <location evidence="3">Cell membrane</location>
        <topology evidence="3">Multi-pass membrane protein</topology>
    </subcellularLocation>
</comment>
<dbReference type="NCBIfam" id="NF011663">
    <property type="entry name" value="PRK15083.1"/>
    <property type="match status" value="1"/>
</dbReference>
<accession>A0A2J9PME5</accession>
<dbReference type="SUPFAM" id="SSF52794">
    <property type="entry name" value="PTS system IIB component-like"/>
    <property type="match status" value="2"/>
</dbReference>
<keyword evidence="11" id="KW-0598">Phosphotransferase system</keyword>
<dbReference type="CDD" id="cd05567">
    <property type="entry name" value="PTS_IIB_mannitol"/>
    <property type="match status" value="1"/>
</dbReference>
<comment type="caution">
    <text evidence="20">The sequence shown here is derived from an EMBL/GenBank/DDBJ whole genome shotgun (WGS) entry which is preliminary data.</text>
</comment>
<dbReference type="GO" id="GO:0090563">
    <property type="term" value="F:protein-phosphocysteine-sugar phosphotransferase activity"/>
    <property type="evidence" value="ECO:0007669"/>
    <property type="project" value="TreeGrafter"/>
</dbReference>
<evidence type="ECO:0000256" key="4">
    <source>
        <dbReference type="ARBA" id="ARBA00011909"/>
    </source>
</evidence>
<evidence type="ECO:0000313" key="21">
    <source>
        <dbReference type="Proteomes" id="UP000192813"/>
    </source>
</evidence>
<keyword evidence="6" id="KW-0813">Transport</keyword>
<feature type="region of interest" description="Disordered" evidence="16">
    <location>
        <begin position="358"/>
        <end position="389"/>
    </location>
</feature>
<evidence type="ECO:0000256" key="2">
    <source>
        <dbReference type="ARBA" id="ARBA00002434"/>
    </source>
</evidence>
<keyword evidence="14 17" id="KW-0472">Membrane</keyword>
<evidence type="ECO:0000256" key="12">
    <source>
        <dbReference type="ARBA" id="ARBA00022692"/>
    </source>
</evidence>
<evidence type="ECO:0000259" key="18">
    <source>
        <dbReference type="PROSITE" id="PS51099"/>
    </source>
</evidence>
<feature type="domain" description="PTS EIIC type-2" evidence="19">
    <location>
        <begin position="17"/>
        <end position="356"/>
    </location>
</feature>
<dbReference type="Proteomes" id="UP000192813">
    <property type="component" value="Unassembled WGS sequence"/>
</dbReference>
<evidence type="ECO:0000256" key="1">
    <source>
        <dbReference type="ARBA" id="ARBA00001655"/>
    </source>
</evidence>
<evidence type="ECO:0000256" key="11">
    <source>
        <dbReference type="ARBA" id="ARBA00022683"/>
    </source>
</evidence>
<dbReference type="EMBL" id="NBTM02000001">
    <property type="protein sequence ID" value="PNL91508.1"/>
    <property type="molecule type" value="Genomic_DNA"/>
</dbReference>
<evidence type="ECO:0000259" key="19">
    <source>
        <dbReference type="PROSITE" id="PS51104"/>
    </source>
</evidence>
<dbReference type="RefSeq" id="WP_083068535.1">
    <property type="nucleotide sequence ID" value="NZ_JALXKY010000008.1"/>
</dbReference>
<dbReference type="PROSITE" id="PS51099">
    <property type="entry name" value="PTS_EIIB_TYPE_2"/>
    <property type="match status" value="1"/>
</dbReference>
<evidence type="ECO:0000256" key="3">
    <source>
        <dbReference type="ARBA" id="ARBA00004651"/>
    </source>
</evidence>
<proteinExistence type="predicted"/>
<dbReference type="AlphaFoldDB" id="A0A2J9PME5"/>
<evidence type="ECO:0000256" key="7">
    <source>
        <dbReference type="ARBA" id="ARBA00022475"/>
    </source>
</evidence>
<evidence type="ECO:0000313" key="20">
    <source>
        <dbReference type="EMBL" id="PNL91508.1"/>
    </source>
</evidence>
<feature type="transmembrane region" description="Helical" evidence="17">
    <location>
        <begin position="281"/>
        <end position="304"/>
    </location>
</feature>
<keyword evidence="12 17" id="KW-0812">Transmembrane</keyword>
<name>A0A2J9PME5_9LACT</name>
<feature type="transmembrane region" description="Helical" evidence="17">
    <location>
        <begin position="144"/>
        <end position="163"/>
    </location>
</feature>
<evidence type="ECO:0000256" key="9">
    <source>
        <dbReference type="ARBA" id="ARBA00022597"/>
    </source>
</evidence>
<organism evidence="20 21">
    <name type="scientific">Aerococcus viridans</name>
    <dbReference type="NCBI Taxonomy" id="1377"/>
    <lineage>
        <taxon>Bacteria</taxon>
        <taxon>Bacillati</taxon>
        <taxon>Bacillota</taxon>
        <taxon>Bacilli</taxon>
        <taxon>Lactobacillales</taxon>
        <taxon>Aerococcaceae</taxon>
        <taxon>Aerococcus</taxon>
    </lineage>
</organism>
<dbReference type="GO" id="GO:0022872">
    <property type="term" value="F:protein-N(PI)-phosphohistidine-mannitol phosphotransferase system transmembrane transporter activity"/>
    <property type="evidence" value="ECO:0007669"/>
    <property type="project" value="InterPro"/>
</dbReference>
<dbReference type="InterPro" id="IPR003501">
    <property type="entry name" value="PTS_EIIB_2/3"/>
</dbReference>
<comment type="catalytic activity">
    <reaction evidence="1">
        <text>D-mannitol(out) + N(pros)-phospho-L-histidyl-[protein] = D-mannitol 1-phosphate(in) + L-histidyl-[protein]</text>
        <dbReference type="Rhea" id="RHEA:33363"/>
        <dbReference type="Rhea" id="RHEA-COMP:9745"/>
        <dbReference type="Rhea" id="RHEA-COMP:9746"/>
        <dbReference type="ChEBI" id="CHEBI:16899"/>
        <dbReference type="ChEBI" id="CHEBI:29979"/>
        <dbReference type="ChEBI" id="CHEBI:61381"/>
        <dbReference type="ChEBI" id="CHEBI:64837"/>
        <dbReference type="EC" id="2.7.1.197"/>
    </reaction>
</comment>
<keyword evidence="10" id="KW-0808">Transferase</keyword>
<dbReference type="InterPro" id="IPR029503">
    <property type="entry name" value="PTS_EIIB_mannitol"/>
</dbReference>